<feature type="region of interest" description="Disordered" evidence="1">
    <location>
        <begin position="1"/>
        <end position="79"/>
    </location>
</feature>
<proteinExistence type="predicted"/>
<evidence type="ECO:0000313" key="3">
    <source>
        <dbReference type="Proteomes" id="UP000190230"/>
    </source>
</evidence>
<accession>A0A1T5D7N1</accession>
<gene>
    <name evidence="2" type="ORF">SAMN05660776_2501</name>
</gene>
<sequence length="79" mass="9580">MTKKEDIKKLEKNWESLNQEDKEREKNEFRDLKQKEADKKNDSKDKKAKEKSETSEKASAQEEREFMDQTQKEKTNKKK</sequence>
<evidence type="ECO:0000256" key="1">
    <source>
        <dbReference type="SAM" id="MobiDB-lite"/>
    </source>
</evidence>
<dbReference type="OrthoDB" id="1454183at2"/>
<dbReference type="RefSeq" id="WP_079721337.1">
    <property type="nucleotide sequence ID" value="NZ_FUYY01000004.1"/>
</dbReference>
<protein>
    <submittedName>
        <fullName evidence="2">Uncharacterized protein</fullName>
    </submittedName>
</protein>
<reference evidence="3" key="1">
    <citation type="submission" date="2017-02" db="EMBL/GenBank/DDBJ databases">
        <authorList>
            <person name="Varghese N."/>
            <person name="Submissions S."/>
        </authorList>
    </citation>
    <scope>NUCLEOTIDE SEQUENCE [LARGE SCALE GENOMIC DNA]</scope>
    <source>
        <strain evidence="3">DSM 23405</strain>
    </source>
</reference>
<dbReference type="EMBL" id="FUYY01000004">
    <property type="protein sequence ID" value="SKB67762.1"/>
    <property type="molecule type" value="Genomic_DNA"/>
</dbReference>
<evidence type="ECO:0000313" key="2">
    <source>
        <dbReference type="EMBL" id="SKB67762.1"/>
    </source>
</evidence>
<organism evidence="2 3">
    <name type="scientific">Salegentibacter holothuriorum</name>
    <dbReference type="NCBI Taxonomy" id="241145"/>
    <lineage>
        <taxon>Bacteria</taxon>
        <taxon>Pseudomonadati</taxon>
        <taxon>Bacteroidota</taxon>
        <taxon>Flavobacteriia</taxon>
        <taxon>Flavobacteriales</taxon>
        <taxon>Flavobacteriaceae</taxon>
        <taxon>Salegentibacter</taxon>
    </lineage>
</organism>
<dbReference type="AlphaFoldDB" id="A0A1T5D7N1"/>
<dbReference type="Proteomes" id="UP000190230">
    <property type="component" value="Unassembled WGS sequence"/>
</dbReference>
<name>A0A1T5D7N1_9FLAO</name>
<keyword evidence="3" id="KW-1185">Reference proteome</keyword>